<dbReference type="KEGG" id="fnk:E1750_05700"/>
<dbReference type="Pfam" id="PF12869">
    <property type="entry name" value="tRNA_anti-like"/>
    <property type="match status" value="1"/>
</dbReference>
<evidence type="ECO:0000256" key="1">
    <source>
        <dbReference type="SAM" id="Phobius"/>
    </source>
</evidence>
<dbReference type="RefSeq" id="WP_133275850.1">
    <property type="nucleotide sequence ID" value="NZ_CP037933.1"/>
</dbReference>
<keyword evidence="1" id="KW-1133">Transmembrane helix</keyword>
<organism evidence="2 3">
    <name type="scientific">Flavobacterium nackdongense</name>
    <dbReference type="NCBI Taxonomy" id="2547394"/>
    <lineage>
        <taxon>Bacteria</taxon>
        <taxon>Pseudomonadati</taxon>
        <taxon>Bacteroidota</taxon>
        <taxon>Flavobacteriia</taxon>
        <taxon>Flavobacteriales</taxon>
        <taxon>Flavobacteriaceae</taxon>
        <taxon>Flavobacterium</taxon>
    </lineage>
</organism>
<sequence length="128" mass="14197">MNKKIIVTSCLVVVLLLCFFSYKYVMTGGGRDLKTEKSEFDVTAVAIFAEFSADSEMASKKYLNKAIEISGKVSSVKGDVITLDNKVSCQLLVIEKVETDSRLKIKGRVTGYDDLLEELKLDQCSIVK</sequence>
<evidence type="ECO:0000313" key="3">
    <source>
        <dbReference type="Proteomes" id="UP000291124"/>
    </source>
</evidence>
<accession>A0A4V1AGK1</accession>
<reference evidence="3" key="1">
    <citation type="submission" date="2019-03" db="EMBL/GenBank/DDBJ databases">
        <title>Flavobacterium sp.</title>
        <authorList>
            <person name="Kim H."/>
        </authorList>
    </citation>
    <scope>NUCLEOTIDE SEQUENCE [LARGE SCALE GENOMIC DNA]</scope>
    <source>
        <strain evidence="3">GS13</strain>
    </source>
</reference>
<dbReference type="AlphaFoldDB" id="A0A4V1AGK1"/>
<dbReference type="EMBL" id="CP037933">
    <property type="protein sequence ID" value="QBN18322.1"/>
    <property type="molecule type" value="Genomic_DNA"/>
</dbReference>
<evidence type="ECO:0000313" key="2">
    <source>
        <dbReference type="EMBL" id="QBN18322.1"/>
    </source>
</evidence>
<feature type="transmembrane region" description="Helical" evidence="1">
    <location>
        <begin position="6"/>
        <end position="25"/>
    </location>
</feature>
<dbReference type="InterPro" id="IPR024422">
    <property type="entry name" value="Protein_unknown_function_OB"/>
</dbReference>
<keyword evidence="1" id="KW-0472">Membrane</keyword>
<proteinExistence type="predicted"/>
<keyword evidence="3" id="KW-1185">Reference proteome</keyword>
<dbReference type="Proteomes" id="UP000291124">
    <property type="component" value="Chromosome"/>
</dbReference>
<evidence type="ECO:0008006" key="4">
    <source>
        <dbReference type="Google" id="ProtNLM"/>
    </source>
</evidence>
<keyword evidence="1" id="KW-0812">Transmembrane</keyword>
<name>A0A4V1AGK1_9FLAO</name>
<gene>
    <name evidence="2" type="ORF">E1750_05700</name>
</gene>
<dbReference type="OrthoDB" id="1449127at2"/>
<protein>
    <recommendedName>
        <fullName evidence="4">tRNA_anti-like</fullName>
    </recommendedName>
</protein>